<reference evidence="9 10" key="1">
    <citation type="journal article" date="2018" name="PLoS Genet.">
        <title>Population sequencing reveals clonal diversity and ancestral inbreeding in the grapevine cultivar Chardonnay.</title>
        <authorList>
            <person name="Roach M.J."/>
            <person name="Johnson D.L."/>
            <person name="Bohlmann J."/>
            <person name="van Vuuren H.J."/>
            <person name="Jones S.J."/>
            <person name="Pretorius I.S."/>
            <person name="Schmidt S.A."/>
            <person name="Borneman A.R."/>
        </authorList>
    </citation>
    <scope>NUCLEOTIDE SEQUENCE [LARGE SCALE GENOMIC DNA]</scope>
    <source>
        <strain evidence="10">cv. Chardonnay</strain>
        <tissue evidence="9">Leaf</tissue>
    </source>
</reference>
<feature type="binding site" evidence="5">
    <location>
        <position position="388"/>
    </location>
    <ligand>
        <name>S-adenosyl-L-methionine</name>
        <dbReference type="ChEBI" id="CHEBI:59789"/>
    </ligand>
</feature>
<dbReference type="GO" id="GO:0001510">
    <property type="term" value="P:RNA methylation"/>
    <property type="evidence" value="ECO:0007669"/>
    <property type="project" value="InterPro"/>
</dbReference>
<dbReference type="Pfam" id="PF21153">
    <property type="entry name" value="NSUN5_N"/>
    <property type="match status" value="1"/>
</dbReference>
<comment type="similarity">
    <text evidence="5">Belongs to the class I-like SAM-binding methyltransferase superfamily. RsmB/NOP family.</text>
</comment>
<evidence type="ECO:0000259" key="8">
    <source>
        <dbReference type="PROSITE" id="PS51686"/>
    </source>
</evidence>
<feature type="active site" description="Nucleophile" evidence="5">
    <location>
        <position position="450"/>
    </location>
</feature>
<evidence type="ECO:0000313" key="10">
    <source>
        <dbReference type="Proteomes" id="UP000288805"/>
    </source>
</evidence>
<evidence type="ECO:0000256" key="2">
    <source>
        <dbReference type="ARBA" id="ARBA00022679"/>
    </source>
</evidence>
<evidence type="ECO:0000256" key="3">
    <source>
        <dbReference type="ARBA" id="ARBA00022691"/>
    </source>
</evidence>
<feature type="region of interest" description="Disordered" evidence="6">
    <location>
        <begin position="1"/>
        <end position="27"/>
    </location>
</feature>
<keyword evidence="1 5" id="KW-0489">Methyltransferase</keyword>
<feature type="binding site" evidence="5">
    <location>
        <position position="271"/>
    </location>
    <ligand>
        <name>S-adenosyl-L-methionine</name>
        <dbReference type="ChEBI" id="CHEBI:59789"/>
    </ligand>
</feature>
<dbReference type="GO" id="GO:0003723">
    <property type="term" value="F:RNA binding"/>
    <property type="evidence" value="ECO:0007669"/>
    <property type="project" value="UniProtKB-UniRule"/>
</dbReference>
<organism evidence="9 10">
    <name type="scientific">Vitis vinifera</name>
    <name type="common">Grape</name>
    <dbReference type="NCBI Taxonomy" id="29760"/>
    <lineage>
        <taxon>Eukaryota</taxon>
        <taxon>Viridiplantae</taxon>
        <taxon>Streptophyta</taxon>
        <taxon>Embryophyta</taxon>
        <taxon>Tracheophyta</taxon>
        <taxon>Spermatophyta</taxon>
        <taxon>Magnoliopsida</taxon>
        <taxon>eudicotyledons</taxon>
        <taxon>Gunneridae</taxon>
        <taxon>Pentapetalae</taxon>
        <taxon>rosids</taxon>
        <taxon>Vitales</taxon>
        <taxon>Vitaceae</taxon>
        <taxon>Viteae</taxon>
        <taxon>Vitis</taxon>
    </lineage>
</organism>
<feature type="binding site" evidence="5">
    <location>
        <position position="298"/>
    </location>
    <ligand>
        <name>S-adenosyl-L-methionine</name>
        <dbReference type="ChEBI" id="CHEBI:59789"/>
    </ligand>
</feature>
<dbReference type="Proteomes" id="UP000288805">
    <property type="component" value="Unassembled WGS sequence"/>
</dbReference>
<dbReference type="Gene3D" id="3.30.70.1170">
    <property type="entry name" value="Sun protein, domain 3"/>
    <property type="match status" value="1"/>
</dbReference>
<dbReference type="EMBL" id="QGNW01000013">
    <property type="protein sequence ID" value="RVX17664.1"/>
    <property type="molecule type" value="Genomic_DNA"/>
</dbReference>
<proteinExistence type="inferred from homology"/>
<keyword evidence="2 5" id="KW-0808">Transferase</keyword>
<keyword evidence="3 5" id="KW-0949">S-adenosyl-L-methionine</keyword>
<dbReference type="AlphaFoldDB" id="A0A438K8Y5"/>
<evidence type="ECO:0000256" key="4">
    <source>
        <dbReference type="ARBA" id="ARBA00022884"/>
    </source>
</evidence>
<evidence type="ECO:0000256" key="1">
    <source>
        <dbReference type="ARBA" id="ARBA00022603"/>
    </source>
</evidence>
<accession>A0A438K8Y5</accession>
<dbReference type="InterPro" id="IPR049561">
    <property type="entry name" value="NSUN5_7_fdxn-like"/>
</dbReference>
<dbReference type="PROSITE" id="PS51686">
    <property type="entry name" value="SAM_MT_RSMB_NOP"/>
    <property type="match status" value="1"/>
</dbReference>
<keyword evidence="7" id="KW-1133">Transmembrane helix</keyword>
<feature type="domain" description="SAM-dependent MTase RsmB/NOP-type" evidence="8">
    <location>
        <begin position="158"/>
        <end position="516"/>
    </location>
</feature>
<dbReference type="Gene3D" id="3.40.50.150">
    <property type="entry name" value="Vaccinia Virus protein VP39"/>
    <property type="match status" value="1"/>
</dbReference>
<feature type="transmembrane region" description="Helical" evidence="7">
    <location>
        <begin position="301"/>
        <end position="321"/>
    </location>
</feature>
<dbReference type="PANTHER" id="PTHR22807">
    <property type="entry name" value="NOP2 YEAST -RELATED NOL1/NOP2/FMU SUN DOMAIN-CONTAINING"/>
    <property type="match status" value="1"/>
</dbReference>
<dbReference type="InterPro" id="IPR048889">
    <property type="entry name" value="NSUN5_RCM1_N"/>
</dbReference>
<comment type="caution">
    <text evidence="9">The sequence shown here is derived from an EMBL/GenBank/DDBJ whole genome shotgun (WGS) entry which is preliminary data.</text>
</comment>
<evidence type="ECO:0000256" key="6">
    <source>
        <dbReference type="SAM" id="MobiDB-lite"/>
    </source>
</evidence>
<dbReference type="InterPro" id="IPR049560">
    <property type="entry name" value="MeTrfase_RsmB-F_NOP2_cat"/>
</dbReference>
<dbReference type="Pfam" id="PF21148">
    <property type="entry name" value="NSUN5_fdxn-like"/>
    <property type="match status" value="1"/>
</dbReference>
<dbReference type="GO" id="GO:0008173">
    <property type="term" value="F:RNA methyltransferase activity"/>
    <property type="evidence" value="ECO:0007669"/>
    <property type="project" value="InterPro"/>
</dbReference>
<dbReference type="InterPro" id="IPR023267">
    <property type="entry name" value="RCMT"/>
</dbReference>
<dbReference type="InterPro" id="IPR001678">
    <property type="entry name" value="MeTrfase_RsmB-F_NOP2_dom"/>
</dbReference>
<evidence type="ECO:0000256" key="7">
    <source>
        <dbReference type="SAM" id="Phobius"/>
    </source>
</evidence>
<keyword evidence="7" id="KW-0812">Transmembrane</keyword>
<dbReference type="FunFam" id="3.30.70.1170:FF:000007">
    <property type="entry name" value="Putative 28S rRNA (Cytosine-C(5))-methyltransferase"/>
    <property type="match status" value="1"/>
</dbReference>
<feature type="compositionally biased region" description="Low complexity" evidence="6">
    <location>
        <begin position="1"/>
        <end position="12"/>
    </location>
</feature>
<dbReference type="InterPro" id="IPR029063">
    <property type="entry name" value="SAM-dependent_MTases_sf"/>
</dbReference>
<dbReference type="PRINTS" id="PR02008">
    <property type="entry name" value="RCMTFAMILY"/>
</dbReference>
<name>A0A438K8Y5_VITVI</name>
<dbReference type="Pfam" id="PF01189">
    <property type="entry name" value="Methyltr_RsmB-F"/>
    <property type="match status" value="1"/>
</dbReference>
<dbReference type="SUPFAM" id="SSF53335">
    <property type="entry name" value="S-adenosyl-L-methionine-dependent methyltransferases"/>
    <property type="match status" value="1"/>
</dbReference>
<feature type="binding site" evidence="5">
    <location>
        <begin position="247"/>
        <end position="253"/>
    </location>
    <ligand>
        <name>S-adenosyl-L-methionine</name>
        <dbReference type="ChEBI" id="CHEBI:59789"/>
    </ligand>
</feature>
<sequence length="578" mass="64560">MVSSKTAATTASRAKKPKEQRLSKADRSSYFARREAAKVLQCVLQGDAKRRAVGSIKSLVYSPSVRNKKATFALVCQTLKHLSIIKDVLDSARILNAKWKRQEGLMYIITYDILFGQEISSVGDAEKFLLLQKDAIQLALARLLVRKKVKRVEDLMALYQIPDVSKPRFVRVNTLKLDVESAFHELGKQNMVQKDDMVPDLLILPPGSDLHNHPLVRNGSVFMQGKASSMVAVALGPEPGWEVLDACSAPGNKTVHLAALMNGKGKIIACELDNERVKRLEDTVRLSGAASILSLAFDRSLLFACVGCLCSLLSVNFSLFMRLFMFNFWYFVLVDLTWLIDIEVLHGDFLNLNPMDPSYSKVKFRGLWIVQGSHIAVIYLQVRAILLDPSCSGSGTTAERLDHLLPSYAAGDATDVAGTERLNKLAAFQKKALEHALSFPAVEKVVYSTCSIHQIENEDVIKSVLPLAASHGFQLATPFPQWPRRGLPVFEGSEHLLRTHPVEDKEGFFIALFVRKSIARSLEQPIKTRKNNKVKSAKRNATMNHNKSVMPFPFTRLSKLLLHSHLRLQTYKKLNLST</sequence>
<keyword evidence="4 5" id="KW-0694">RNA-binding</keyword>
<protein>
    <submittedName>
        <fullName evidence="9">Putative 28S rRNA (Cytosine-C(5))-methyltransferase</fullName>
    </submittedName>
</protein>
<dbReference type="PANTHER" id="PTHR22807:SF4">
    <property type="entry name" value="28S RRNA (CYTOSINE-C(5))-METHYLTRANSFERASE"/>
    <property type="match status" value="1"/>
</dbReference>
<evidence type="ECO:0000256" key="5">
    <source>
        <dbReference type="PROSITE-ProRule" id="PRU01023"/>
    </source>
</evidence>
<keyword evidence="7" id="KW-0472">Membrane</keyword>
<evidence type="ECO:0000313" key="9">
    <source>
        <dbReference type="EMBL" id="RVX17664.1"/>
    </source>
</evidence>
<feature type="compositionally biased region" description="Basic and acidic residues" evidence="6">
    <location>
        <begin position="17"/>
        <end position="27"/>
    </location>
</feature>
<gene>
    <name evidence="9" type="primary">NSUN5_0</name>
    <name evidence="9" type="ORF">CK203_003579</name>
</gene>